<proteinExistence type="predicted"/>
<organism evidence="1 2">
    <name type="scientific">Neophaeococcomyces mojaviensis</name>
    <dbReference type="NCBI Taxonomy" id="3383035"/>
    <lineage>
        <taxon>Eukaryota</taxon>
        <taxon>Fungi</taxon>
        <taxon>Dikarya</taxon>
        <taxon>Ascomycota</taxon>
        <taxon>Pezizomycotina</taxon>
        <taxon>Eurotiomycetes</taxon>
        <taxon>Chaetothyriomycetidae</taxon>
        <taxon>Chaetothyriales</taxon>
        <taxon>Chaetothyriales incertae sedis</taxon>
        <taxon>Neophaeococcomyces</taxon>
    </lineage>
</organism>
<evidence type="ECO:0000313" key="1">
    <source>
        <dbReference type="EMBL" id="KAJ9653130.1"/>
    </source>
</evidence>
<dbReference type="Proteomes" id="UP001172386">
    <property type="component" value="Unassembled WGS sequence"/>
</dbReference>
<name>A0ACC2ZZJ3_9EURO</name>
<comment type="caution">
    <text evidence="1">The sequence shown here is derived from an EMBL/GenBank/DDBJ whole genome shotgun (WGS) entry which is preliminary data.</text>
</comment>
<reference evidence="1" key="1">
    <citation type="submission" date="2022-10" db="EMBL/GenBank/DDBJ databases">
        <title>Culturing micro-colonial fungi from biological soil crusts in the Mojave desert and describing Neophaeococcomyces mojavensis, and introducing the new genera and species Taxawa tesnikishii.</title>
        <authorList>
            <person name="Kurbessoian T."/>
            <person name="Stajich J.E."/>
        </authorList>
    </citation>
    <scope>NUCLEOTIDE SEQUENCE</scope>
    <source>
        <strain evidence="1">JES_112</strain>
    </source>
</reference>
<gene>
    <name evidence="1" type="ORF">H2198_007641</name>
</gene>
<keyword evidence="2" id="KW-1185">Reference proteome</keyword>
<dbReference type="EMBL" id="JAPDRQ010000165">
    <property type="protein sequence ID" value="KAJ9653130.1"/>
    <property type="molecule type" value="Genomic_DNA"/>
</dbReference>
<sequence>MSDVTSIRVYALANFDDDELETIKGYMVGDKEGIDLNFNTWQYEDDGSESDIISQYKTTTDRVMIFVDRAGLEDNSYLVADGRCVSQEWYVQTVVENYGFTYSEAWLGDDNATPILDNAAVPYARINALAKIDVVDLWTSYEENEEYMLTDYLEIGDISFCYTDDADGVTAQLGDLNIGEQEEVVEEEEE</sequence>
<evidence type="ECO:0000313" key="2">
    <source>
        <dbReference type="Proteomes" id="UP001172386"/>
    </source>
</evidence>
<protein>
    <submittedName>
        <fullName evidence="1">Uncharacterized protein</fullName>
    </submittedName>
</protein>
<accession>A0ACC2ZZJ3</accession>